<keyword evidence="2" id="KW-1185">Reference proteome</keyword>
<dbReference type="AlphaFoldDB" id="A0A0E0JC63"/>
<organism evidence="1">
    <name type="scientific">Oryza nivara</name>
    <name type="common">Indian wild rice</name>
    <name type="synonym">Oryza sativa f. spontanea</name>
    <dbReference type="NCBI Taxonomy" id="4536"/>
    <lineage>
        <taxon>Eukaryota</taxon>
        <taxon>Viridiplantae</taxon>
        <taxon>Streptophyta</taxon>
        <taxon>Embryophyta</taxon>
        <taxon>Tracheophyta</taxon>
        <taxon>Spermatophyta</taxon>
        <taxon>Magnoliopsida</taxon>
        <taxon>Liliopsida</taxon>
        <taxon>Poales</taxon>
        <taxon>Poaceae</taxon>
        <taxon>BOP clade</taxon>
        <taxon>Oryzoideae</taxon>
        <taxon>Oryzeae</taxon>
        <taxon>Oryzinae</taxon>
        <taxon>Oryza</taxon>
    </lineage>
</organism>
<reference evidence="1" key="2">
    <citation type="submission" date="2018-04" db="EMBL/GenBank/DDBJ databases">
        <title>OnivRS2 (Oryza nivara Reference Sequence Version 2).</title>
        <authorList>
            <person name="Zhang J."/>
            <person name="Kudrna D."/>
            <person name="Lee S."/>
            <person name="Talag J."/>
            <person name="Rajasekar S."/>
            <person name="Welchert J."/>
            <person name="Hsing Y.-I."/>
            <person name="Wing R.A."/>
        </authorList>
    </citation>
    <scope>NUCLEOTIDE SEQUENCE [LARGE SCALE GENOMIC DNA]</scope>
    <source>
        <strain evidence="1">SL10</strain>
    </source>
</reference>
<dbReference type="Gramene" id="ONIVA12G17080.4">
    <property type="protein sequence ID" value="ONIVA12G17080.4"/>
    <property type="gene ID" value="ONIVA12G17080"/>
</dbReference>
<proteinExistence type="predicted"/>
<evidence type="ECO:0000313" key="2">
    <source>
        <dbReference type="Proteomes" id="UP000006591"/>
    </source>
</evidence>
<evidence type="ECO:0000313" key="1">
    <source>
        <dbReference type="EnsemblPlants" id="ONIVA12G17080.4"/>
    </source>
</evidence>
<name>A0A0E0JC63_ORYNI</name>
<accession>A0A0E0JC63</accession>
<sequence length="65" mass="7492">MANITIVRITIGEEKKICRLLEVKAAHVKAKGRNDGGSRRKSEKEICRCLLRSLRRRQDESRTRG</sequence>
<reference evidence="1" key="1">
    <citation type="submission" date="2015-04" db="UniProtKB">
        <authorList>
            <consortium name="EnsemblPlants"/>
        </authorList>
    </citation>
    <scope>IDENTIFICATION</scope>
    <source>
        <strain evidence="1">SL10</strain>
    </source>
</reference>
<protein>
    <submittedName>
        <fullName evidence="1">Gamma-tubulin complex component</fullName>
    </submittedName>
</protein>
<dbReference type="HOGENOM" id="CLU_2853626_0_0_1"/>
<dbReference type="EnsemblPlants" id="ONIVA12G17080.4">
    <property type="protein sequence ID" value="ONIVA12G17080.4"/>
    <property type="gene ID" value="ONIVA12G17080"/>
</dbReference>
<dbReference type="Proteomes" id="UP000006591">
    <property type="component" value="Chromosome 12"/>
</dbReference>